<evidence type="ECO:0000256" key="4">
    <source>
        <dbReference type="ARBA" id="ARBA00022833"/>
    </source>
</evidence>
<name>A0A099CV41_9GAMM</name>
<dbReference type="InterPro" id="IPR025657">
    <property type="entry name" value="RadC_JAB"/>
</dbReference>
<dbReference type="Pfam" id="PF04002">
    <property type="entry name" value="RadC"/>
    <property type="match status" value="1"/>
</dbReference>
<dbReference type="PANTHER" id="PTHR30471">
    <property type="entry name" value="DNA REPAIR PROTEIN RADC"/>
    <property type="match status" value="1"/>
</dbReference>
<dbReference type="InterPro" id="IPR020891">
    <property type="entry name" value="UPF0758_CS"/>
</dbReference>
<keyword evidence="9" id="KW-1185">Reference proteome</keyword>
<dbReference type="InterPro" id="IPR001405">
    <property type="entry name" value="UPF0758"/>
</dbReference>
<dbReference type="EMBL" id="JACHET010000001">
    <property type="protein sequence ID" value="MBB6185248.1"/>
    <property type="molecule type" value="Genomic_DNA"/>
</dbReference>
<keyword evidence="1" id="KW-0645">Protease</keyword>
<evidence type="ECO:0000256" key="2">
    <source>
        <dbReference type="ARBA" id="ARBA00022723"/>
    </source>
</evidence>
<feature type="domain" description="MPN" evidence="6">
    <location>
        <begin position="39"/>
        <end position="161"/>
    </location>
</feature>
<keyword evidence="5" id="KW-0482">Metalloprotease</keyword>
<organism evidence="7 9">
    <name type="scientific">Oleiagrimonas soli</name>
    <dbReference type="NCBI Taxonomy" id="1543381"/>
    <lineage>
        <taxon>Bacteria</taxon>
        <taxon>Pseudomonadati</taxon>
        <taxon>Pseudomonadota</taxon>
        <taxon>Gammaproteobacteria</taxon>
        <taxon>Lysobacterales</taxon>
        <taxon>Rhodanobacteraceae</taxon>
        <taxon>Oleiagrimonas</taxon>
    </lineage>
</organism>
<dbReference type="GO" id="GO:0046872">
    <property type="term" value="F:metal ion binding"/>
    <property type="evidence" value="ECO:0007669"/>
    <property type="project" value="UniProtKB-KW"/>
</dbReference>
<dbReference type="EMBL" id="JROI01000015">
    <property type="protein sequence ID" value="KGI76895.1"/>
    <property type="molecule type" value="Genomic_DNA"/>
</dbReference>
<dbReference type="InterPro" id="IPR037518">
    <property type="entry name" value="MPN"/>
</dbReference>
<dbReference type="PANTHER" id="PTHR30471:SF3">
    <property type="entry name" value="UPF0758 PROTEIN YEES-RELATED"/>
    <property type="match status" value="1"/>
</dbReference>
<dbReference type="OrthoDB" id="9804482at2"/>
<dbReference type="RefSeq" id="WP_043102573.1">
    <property type="nucleotide sequence ID" value="NZ_JACHET010000001.1"/>
</dbReference>
<evidence type="ECO:0000259" key="6">
    <source>
        <dbReference type="PROSITE" id="PS50249"/>
    </source>
</evidence>
<dbReference type="Proteomes" id="UP000560000">
    <property type="component" value="Unassembled WGS sequence"/>
</dbReference>
<dbReference type="SUPFAM" id="SSF102712">
    <property type="entry name" value="JAB1/MPN domain"/>
    <property type="match status" value="1"/>
</dbReference>
<dbReference type="HOGENOM" id="CLU_073529_3_1_6"/>
<evidence type="ECO:0000256" key="3">
    <source>
        <dbReference type="ARBA" id="ARBA00022801"/>
    </source>
</evidence>
<evidence type="ECO:0000313" key="9">
    <source>
        <dbReference type="Proteomes" id="UP000029708"/>
    </source>
</evidence>
<comment type="caution">
    <text evidence="7">The sequence shown here is derived from an EMBL/GenBank/DDBJ whole genome shotgun (WGS) entry which is preliminary data.</text>
</comment>
<dbReference type="PROSITE" id="PS50249">
    <property type="entry name" value="MPN"/>
    <property type="match status" value="1"/>
</dbReference>
<evidence type="ECO:0000313" key="10">
    <source>
        <dbReference type="Proteomes" id="UP000560000"/>
    </source>
</evidence>
<keyword evidence="2" id="KW-0479">Metal-binding</keyword>
<reference evidence="7 9" key="1">
    <citation type="submission" date="2014-09" db="EMBL/GenBank/DDBJ databases">
        <title>Xanthomonadaceae 3.5X direct submission.</title>
        <authorList>
            <person name="Fang T."/>
            <person name="Wang H."/>
        </authorList>
    </citation>
    <scope>NUCLEOTIDE SEQUENCE [LARGE SCALE GENOMIC DNA]</scope>
    <source>
        <strain evidence="7 9">3.5X</strain>
    </source>
</reference>
<dbReference type="AlphaFoldDB" id="A0A099CV41"/>
<reference evidence="8 10" key="2">
    <citation type="submission" date="2020-08" db="EMBL/GenBank/DDBJ databases">
        <title>Genomic Encyclopedia of Type Strains, Phase IV (KMG-IV): sequencing the most valuable type-strain genomes for metagenomic binning, comparative biology and taxonomic classification.</title>
        <authorList>
            <person name="Goeker M."/>
        </authorList>
    </citation>
    <scope>NUCLEOTIDE SEQUENCE [LARGE SCALE GENOMIC DNA]</scope>
    <source>
        <strain evidence="8 10">DSM 107085</strain>
    </source>
</reference>
<dbReference type="Gene3D" id="3.40.140.10">
    <property type="entry name" value="Cytidine Deaminase, domain 2"/>
    <property type="match status" value="1"/>
</dbReference>
<sequence length="161" mass="17414">MGIAKDKAGNYRLTGKTTESDILEAAEQFLRSKLERLGNISDPTDAGDFLRMRLAGLLHEEFHVLWLDNRHRILDCQKLFAGTVDGASVHPREVVRAALECNAAAAILAHNHPSGVAEPSQADRNITVELRAALKLVGVRILDHIVVGGEGCTSMAGRGLI</sequence>
<evidence type="ECO:0000313" key="7">
    <source>
        <dbReference type="EMBL" id="KGI76895.1"/>
    </source>
</evidence>
<dbReference type="GO" id="GO:0008237">
    <property type="term" value="F:metallopeptidase activity"/>
    <property type="evidence" value="ECO:0007669"/>
    <property type="project" value="UniProtKB-KW"/>
</dbReference>
<keyword evidence="4" id="KW-0862">Zinc</keyword>
<evidence type="ECO:0000256" key="1">
    <source>
        <dbReference type="ARBA" id="ARBA00022670"/>
    </source>
</evidence>
<dbReference type="NCBIfam" id="TIGR00608">
    <property type="entry name" value="radc"/>
    <property type="match status" value="1"/>
</dbReference>
<dbReference type="STRING" id="1543381.LF63_0113295"/>
<evidence type="ECO:0000313" key="8">
    <source>
        <dbReference type="EMBL" id="MBB6185248.1"/>
    </source>
</evidence>
<proteinExistence type="predicted"/>
<gene>
    <name evidence="8" type="ORF">HNQ86_002593</name>
    <name evidence="7" type="ORF">LF63_0113295</name>
</gene>
<protein>
    <submittedName>
        <fullName evidence="7">DNA repair protein RadC</fullName>
    </submittedName>
</protein>
<dbReference type="CDD" id="cd08071">
    <property type="entry name" value="MPN_DUF2466"/>
    <property type="match status" value="1"/>
</dbReference>
<dbReference type="Proteomes" id="UP000029708">
    <property type="component" value="Unassembled WGS sequence"/>
</dbReference>
<evidence type="ECO:0000256" key="5">
    <source>
        <dbReference type="ARBA" id="ARBA00023049"/>
    </source>
</evidence>
<dbReference type="GO" id="GO:0006508">
    <property type="term" value="P:proteolysis"/>
    <property type="evidence" value="ECO:0007669"/>
    <property type="project" value="UniProtKB-KW"/>
</dbReference>
<dbReference type="PROSITE" id="PS01302">
    <property type="entry name" value="UPF0758"/>
    <property type="match status" value="1"/>
</dbReference>
<keyword evidence="3" id="KW-0378">Hydrolase</keyword>
<accession>A0A099CV41</accession>